<proteinExistence type="predicted"/>
<dbReference type="Pfam" id="PF23827">
    <property type="entry name" value="DUF7197"/>
    <property type="match status" value="1"/>
</dbReference>
<feature type="region of interest" description="Disordered" evidence="2">
    <location>
        <begin position="206"/>
        <end position="230"/>
    </location>
</feature>
<evidence type="ECO:0000313" key="3">
    <source>
        <dbReference type="EMBL" id="QHT01522.1"/>
    </source>
</evidence>
<keyword evidence="1" id="KW-0175">Coiled coil</keyword>
<protein>
    <submittedName>
        <fullName evidence="3">Uncharacterized protein</fullName>
    </submittedName>
</protein>
<evidence type="ECO:0000256" key="1">
    <source>
        <dbReference type="SAM" id="Coils"/>
    </source>
</evidence>
<sequence length="247" mass="29257">MNDHIFATPMNSSYEFDQKELDILENNKKFYMFDSKYLDTLLSIINGESIVSIRILDWFISNFSKKNDTCYKIKINGKISYFNVFNEYNNQLIGYSKLYFDPFCRKARKITCHYKTDNRNVKFITSIGQLNYFKWAIKHKIIMYVTDNIDEIENDMKKTLKENKQRKIELANMEIPNLIQEESPDLTTPDPEICVSDNIKSFRISSKKSSSSIRTDSETRRRRQQLSTSVYDHGIKKSHIPIRLDFD</sequence>
<accession>A0A6C0CBL9</accession>
<reference evidence="3" key="1">
    <citation type="journal article" date="2020" name="Nature">
        <title>Giant virus diversity and host interactions through global metagenomics.</title>
        <authorList>
            <person name="Schulz F."/>
            <person name="Roux S."/>
            <person name="Paez-Espino D."/>
            <person name="Jungbluth S."/>
            <person name="Walsh D.A."/>
            <person name="Denef V.J."/>
            <person name="McMahon K.D."/>
            <person name="Konstantinidis K.T."/>
            <person name="Eloe-Fadrosh E.A."/>
            <person name="Kyrpides N.C."/>
            <person name="Woyke T."/>
        </authorList>
    </citation>
    <scope>NUCLEOTIDE SEQUENCE</scope>
    <source>
        <strain evidence="3">GVMAG-M-3300020192-26</strain>
    </source>
</reference>
<dbReference type="AlphaFoldDB" id="A0A6C0CBL9"/>
<organism evidence="3">
    <name type="scientific">viral metagenome</name>
    <dbReference type="NCBI Taxonomy" id="1070528"/>
    <lineage>
        <taxon>unclassified sequences</taxon>
        <taxon>metagenomes</taxon>
        <taxon>organismal metagenomes</taxon>
    </lineage>
</organism>
<dbReference type="EMBL" id="MN739375">
    <property type="protein sequence ID" value="QHT01522.1"/>
    <property type="molecule type" value="Genomic_DNA"/>
</dbReference>
<name>A0A6C0CBL9_9ZZZZ</name>
<feature type="coiled-coil region" evidence="1">
    <location>
        <begin position="149"/>
        <end position="181"/>
    </location>
</feature>
<dbReference type="InterPro" id="IPR055621">
    <property type="entry name" value="DUF7197"/>
</dbReference>
<evidence type="ECO:0000256" key="2">
    <source>
        <dbReference type="SAM" id="MobiDB-lite"/>
    </source>
</evidence>